<gene>
    <name evidence="2" type="ORF">FNV43_RR05655</name>
</gene>
<protein>
    <submittedName>
        <fullName evidence="2">Uncharacterized protein</fullName>
    </submittedName>
</protein>
<dbReference type="Proteomes" id="UP000796880">
    <property type="component" value="Unassembled WGS sequence"/>
</dbReference>
<evidence type="ECO:0000256" key="1">
    <source>
        <dbReference type="SAM" id="MobiDB-lite"/>
    </source>
</evidence>
<evidence type="ECO:0000313" key="2">
    <source>
        <dbReference type="EMBL" id="KAF3455207.1"/>
    </source>
</evidence>
<dbReference type="EMBL" id="VOIH02000002">
    <property type="protein sequence ID" value="KAF3455207.1"/>
    <property type="molecule type" value="Genomic_DNA"/>
</dbReference>
<sequence>MAEASSYGSSNPNFYVGMKRLVPTGPNRTKSSPHHLVPVKAASSDGSSNPNCGNEKTSSRPNRNKVESPSRQEAASSDGLSNPSYYVGEKASSNGAKSRTKSRVTTVSSTAEESDIVRWFVKS</sequence>
<dbReference type="AlphaFoldDB" id="A0A8K0HLS2"/>
<evidence type="ECO:0000313" key="3">
    <source>
        <dbReference type="Proteomes" id="UP000796880"/>
    </source>
</evidence>
<proteinExistence type="predicted"/>
<reference evidence="2" key="1">
    <citation type="submission" date="2020-03" db="EMBL/GenBank/DDBJ databases">
        <title>A high-quality chromosome-level genome assembly of a woody plant with both climbing and erect habits, Rhamnella rubrinervis.</title>
        <authorList>
            <person name="Lu Z."/>
            <person name="Yang Y."/>
            <person name="Zhu X."/>
            <person name="Sun Y."/>
        </authorList>
    </citation>
    <scope>NUCLEOTIDE SEQUENCE</scope>
    <source>
        <strain evidence="2">BYM</strain>
        <tissue evidence="2">Leaf</tissue>
    </source>
</reference>
<comment type="caution">
    <text evidence="2">The sequence shown here is derived from an EMBL/GenBank/DDBJ whole genome shotgun (WGS) entry which is preliminary data.</text>
</comment>
<dbReference type="OrthoDB" id="1752234at2759"/>
<name>A0A8K0HLS2_9ROSA</name>
<feature type="compositionally biased region" description="Polar residues" evidence="1">
    <location>
        <begin position="44"/>
        <end position="63"/>
    </location>
</feature>
<accession>A0A8K0HLS2</accession>
<keyword evidence="3" id="KW-1185">Reference proteome</keyword>
<feature type="compositionally biased region" description="Polar residues" evidence="1">
    <location>
        <begin position="1"/>
        <end position="13"/>
    </location>
</feature>
<feature type="compositionally biased region" description="Polar residues" evidence="1">
    <location>
        <begin position="71"/>
        <end position="84"/>
    </location>
</feature>
<organism evidence="2 3">
    <name type="scientific">Rhamnella rubrinervis</name>
    <dbReference type="NCBI Taxonomy" id="2594499"/>
    <lineage>
        <taxon>Eukaryota</taxon>
        <taxon>Viridiplantae</taxon>
        <taxon>Streptophyta</taxon>
        <taxon>Embryophyta</taxon>
        <taxon>Tracheophyta</taxon>
        <taxon>Spermatophyta</taxon>
        <taxon>Magnoliopsida</taxon>
        <taxon>eudicotyledons</taxon>
        <taxon>Gunneridae</taxon>
        <taxon>Pentapetalae</taxon>
        <taxon>rosids</taxon>
        <taxon>fabids</taxon>
        <taxon>Rosales</taxon>
        <taxon>Rhamnaceae</taxon>
        <taxon>rhamnoid group</taxon>
        <taxon>Rhamneae</taxon>
        <taxon>Rhamnella</taxon>
    </lineage>
</organism>
<feature type="region of interest" description="Disordered" evidence="1">
    <location>
        <begin position="1"/>
        <end position="112"/>
    </location>
</feature>